<dbReference type="Gene3D" id="3.10.130.10">
    <property type="entry name" value="Ribonuclease A-like domain"/>
    <property type="match status" value="1"/>
</dbReference>
<dbReference type="SUPFAM" id="SSF54076">
    <property type="entry name" value="RNase A-like"/>
    <property type="match status" value="1"/>
</dbReference>
<dbReference type="FunFam" id="3.10.130.10:FF:000001">
    <property type="entry name" value="Ribonuclease pancreatic"/>
    <property type="match status" value="1"/>
</dbReference>
<dbReference type="AlphaFoldDB" id="A0A452T406"/>
<sequence>QGPKTLMMLNLLGTFPLLLLLLGSWGPVDPLGAWAQPRTRAQWFAIQHISGGPVQCNNAMRRVNNNNQRCKPQNTFLHTTFRNAAATCRLPTRPCRNGQNNCHRSARPIGMTFCNLTRGRFPNCRYRTTRQNQFYTVACNRPQPGDPPYPLVPVHLD</sequence>
<dbReference type="GO" id="GO:0016787">
    <property type="term" value="F:hydrolase activity"/>
    <property type="evidence" value="ECO:0007669"/>
    <property type="project" value="UniProtKB-KW"/>
</dbReference>
<evidence type="ECO:0000256" key="4">
    <source>
        <dbReference type="ARBA" id="ARBA00005600"/>
    </source>
</evidence>
<evidence type="ECO:0000256" key="8">
    <source>
        <dbReference type="ARBA" id="ARBA00022729"/>
    </source>
</evidence>
<dbReference type="InterPro" id="IPR036816">
    <property type="entry name" value="RNaseA-like_dom_sf"/>
</dbReference>
<evidence type="ECO:0000256" key="12">
    <source>
        <dbReference type="ARBA" id="ARBA00023157"/>
    </source>
</evidence>
<evidence type="ECO:0000256" key="2">
    <source>
        <dbReference type="ARBA" id="ARBA00004463"/>
    </source>
</evidence>
<feature type="domain" description="Ribonuclease A-domain" evidence="17">
    <location>
        <begin position="37"/>
        <end position="157"/>
    </location>
</feature>
<keyword evidence="7 16" id="KW-0540">Nuclease</keyword>
<feature type="signal peptide" evidence="16">
    <location>
        <begin position="1"/>
        <end position="30"/>
    </location>
</feature>
<comment type="subcellular location">
    <subcellularLocation>
        <location evidence="2">Cytoplasmic granule</location>
    </subcellularLocation>
    <subcellularLocation>
        <location evidence="1">Lysosome</location>
    </subcellularLocation>
    <subcellularLocation>
        <location evidence="3">Secreted</location>
    </subcellularLocation>
</comment>
<evidence type="ECO:0000256" key="15">
    <source>
        <dbReference type="ARBA" id="ARBA00038824"/>
    </source>
</evidence>
<dbReference type="CDD" id="cd06265">
    <property type="entry name" value="RNase_A_canonical"/>
    <property type="match status" value="1"/>
</dbReference>
<dbReference type="GO" id="GO:0003676">
    <property type="term" value="F:nucleic acid binding"/>
    <property type="evidence" value="ECO:0007669"/>
    <property type="project" value="InterPro"/>
</dbReference>
<dbReference type="GO" id="GO:0004519">
    <property type="term" value="F:endonuclease activity"/>
    <property type="evidence" value="ECO:0007669"/>
    <property type="project" value="UniProtKB-KW"/>
</dbReference>
<dbReference type="GO" id="GO:0005576">
    <property type="term" value="C:extracellular region"/>
    <property type="evidence" value="ECO:0007669"/>
    <property type="project" value="UniProtKB-SubCell"/>
</dbReference>
<keyword evidence="14" id="KW-0458">Lysosome</keyword>
<organism evidence="18">
    <name type="scientific">Ursus maritimus</name>
    <name type="common">Polar bear</name>
    <name type="synonym">Thalarctos maritimus</name>
    <dbReference type="NCBI Taxonomy" id="29073"/>
    <lineage>
        <taxon>Eukaryota</taxon>
        <taxon>Metazoa</taxon>
        <taxon>Chordata</taxon>
        <taxon>Craniata</taxon>
        <taxon>Vertebrata</taxon>
        <taxon>Euteleostomi</taxon>
        <taxon>Mammalia</taxon>
        <taxon>Eutheria</taxon>
        <taxon>Laurasiatheria</taxon>
        <taxon>Carnivora</taxon>
        <taxon>Caniformia</taxon>
        <taxon>Ursidae</taxon>
        <taxon>Ursus</taxon>
    </lineage>
</organism>
<dbReference type="SMART" id="SM00092">
    <property type="entry name" value="RNAse_Pc"/>
    <property type="match status" value="1"/>
</dbReference>
<reference evidence="18" key="1">
    <citation type="submission" date="2019-03" db="UniProtKB">
        <authorList>
            <consortium name="Ensembl"/>
        </authorList>
    </citation>
    <scope>IDENTIFICATION</scope>
</reference>
<evidence type="ECO:0000313" key="18">
    <source>
        <dbReference type="Ensembl" id="ENSUMAP00000002666"/>
    </source>
</evidence>
<dbReference type="Ensembl" id="ENSUMAT00000003299.1">
    <property type="protein sequence ID" value="ENSUMAP00000002666.1"/>
    <property type="gene ID" value="ENSUMAG00000002357.1"/>
</dbReference>
<comment type="similarity">
    <text evidence="4 16">Belongs to the pancreatic ribonuclease family.</text>
</comment>
<keyword evidence="12" id="KW-1015">Disulfide bond</keyword>
<proteinExistence type="inferred from homology"/>
<accession>A0A452T406</accession>
<feature type="chain" id="PRO_5018822138" description="Ribonuclease A-domain domain-containing protein" evidence="16">
    <location>
        <begin position="31"/>
        <end position="157"/>
    </location>
</feature>
<evidence type="ECO:0000256" key="1">
    <source>
        <dbReference type="ARBA" id="ARBA00004371"/>
    </source>
</evidence>
<dbReference type="InterPro" id="IPR023411">
    <property type="entry name" value="RNaseA_AS"/>
</dbReference>
<dbReference type="PROSITE" id="PS00127">
    <property type="entry name" value="RNASE_PANCREATIC"/>
    <property type="match status" value="1"/>
</dbReference>
<keyword evidence="13" id="KW-0325">Glycoprotein</keyword>
<evidence type="ECO:0000256" key="9">
    <source>
        <dbReference type="ARBA" id="ARBA00022759"/>
    </source>
</evidence>
<name>A0A452T406_URSMA</name>
<protein>
    <recommendedName>
        <fullName evidence="17">Ribonuclease A-domain domain-containing protein</fullName>
    </recommendedName>
</protein>
<keyword evidence="5" id="KW-0964">Secreted</keyword>
<keyword evidence="9 16" id="KW-0255">Endonuclease</keyword>
<evidence type="ECO:0000256" key="6">
    <source>
        <dbReference type="ARBA" id="ARBA00022529"/>
    </source>
</evidence>
<dbReference type="GeneTree" id="ENSGT00940000161733"/>
<dbReference type="InterPro" id="IPR023412">
    <property type="entry name" value="RNaseA_domain"/>
</dbReference>
<keyword evidence="11" id="KW-0044">Antibiotic</keyword>
<keyword evidence="8 16" id="KW-0732">Signal</keyword>
<evidence type="ECO:0000256" key="5">
    <source>
        <dbReference type="ARBA" id="ARBA00022525"/>
    </source>
</evidence>
<dbReference type="OMA" id="LTKAHWF"/>
<evidence type="ECO:0000256" key="16">
    <source>
        <dbReference type="RuleBase" id="RU000651"/>
    </source>
</evidence>
<keyword evidence="10 16" id="KW-0378">Hydrolase</keyword>
<evidence type="ECO:0000256" key="3">
    <source>
        <dbReference type="ARBA" id="ARBA00004613"/>
    </source>
</evidence>
<evidence type="ECO:0000259" key="17">
    <source>
        <dbReference type="SMART" id="SM00092"/>
    </source>
</evidence>
<dbReference type="Pfam" id="PF00074">
    <property type="entry name" value="RnaseA"/>
    <property type="match status" value="1"/>
</dbReference>
<evidence type="ECO:0000256" key="14">
    <source>
        <dbReference type="ARBA" id="ARBA00023228"/>
    </source>
</evidence>
<keyword evidence="6" id="KW-0929">Antimicrobial</keyword>
<evidence type="ECO:0000256" key="13">
    <source>
        <dbReference type="ARBA" id="ARBA00023180"/>
    </source>
</evidence>
<dbReference type="PANTHER" id="PTHR11437">
    <property type="entry name" value="RIBONUCLEASE"/>
    <property type="match status" value="1"/>
</dbReference>
<evidence type="ECO:0000256" key="10">
    <source>
        <dbReference type="ARBA" id="ARBA00022801"/>
    </source>
</evidence>
<dbReference type="GO" id="GO:0004540">
    <property type="term" value="F:RNA nuclease activity"/>
    <property type="evidence" value="ECO:0007669"/>
    <property type="project" value="UniProtKB-ARBA"/>
</dbReference>
<comment type="subunit">
    <text evidence="15">Interacts (via N-terminus) with bacterial lipopolysaccharide (LPS).</text>
</comment>
<dbReference type="GO" id="GO:0050830">
    <property type="term" value="P:defense response to Gram-positive bacterium"/>
    <property type="evidence" value="ECO:0007669"/>
    <property type="project" value="TreeGrafter"/>
</dbReference>
<dbReference type="GO" id="GO:0005764">
    <property type="term" value="C:lysosome"/>
    <property type="evidence" value="ECO:0007669"/>
    <property type="project" value="UniProtKB-SubCell"/>
</dbReference>
<dbReference type="PANTHER" id="PTHR11437:SF4">
    <property type="entry name" value="RIBONUCLEASE K6"/>
    <property type="match status" value="1"/>
</dbReference>
<evidence type="ECO:0000256" key="11">
    <source>
        <dbReference type="ARBA" id="ARBA00023022"/>
    </source>
</evidence>
<dbReference type="PRINTS" id="PR00794">
    <property type="entry name" value="RIBONUCLEASE"/>
</dbReference>
<dbReference type="InterPro" id="IPR001427">
    <property type="entry name" value="RNaseA"/>
</dbReference>
<evidence type="ECO:0000256" key="7">
    <source>
        <dbReference type="ARBA" id="ARBA00022722"/>
    </source>
</evidence>